<keyword evidence="2" id="KW-1185">Reference proteome</keyword>
<proteinExistence type="predicted"/>
<dbReference type="OrthoDB" id="127646at2759"/>
<evidence type="ECO:0000313" key="1">
    <source>
        <dbReference type="EMBL" id="GMF33911.1"/>
    </source>
</evidence>
<accession>A0A9W6X8V8</accession>
<protein>
    <submittedName>
        <fullName evidence="1">Unnamed protein product</fullName>
    </submittedName>
</protein>
<reference evidence="1" key="1">
    <citation type="submission" date="2023-04" db="EMBL/GenBank/DDBJ databases">
        <title>Phytophthora fragariaefolia NBRC 109709.</title>
        <authorList>
            <person name="Ichikawa N."/>
            <person name="Sato H."/>
            <person name="Tonouchi N."/>
        </authorList>
    </citation>
    <scope>NUCLEOTIDE SEQUENCE</scope>
    <source>
        <strain evidence="1">NBRC 109709</strain>
    </source>
</reference>
<dbReference type="EMBL" id="BSXT01000771">
    <property type="protein sequence ID" value="GMF33911.1"/>
    <property type="molecule type" value="Genomic_DNA"/>
</dbReference>
<sequence length="124" mass="14188">MNSFCFGFSLHGIYFHTVMRSVTRRYVEKDRIIFIKRTLIEPIFKGVSYSLVETSRMVLKRGDLSVLGPTTVMQTHREAEIQGDISGDGNNDSPSLDIGVKDWENNITRHNNNLEDQLIRATKV</sequence>
<dbReference type="Proteomes" id="UP001165121">
    <property type="component" value="Unassembled WGS sequence"/>
</dbReference>
<name>A0A9W6X8V8_9STRA</name>
<gene>
    <name evidence="1" type="ORF">Pfra01_000855600</name>
</gene>
<evidence type="ECO:0000313" key="2">
    <source>
        <dbReference type="Proteomes" id="UP001165121"/>
    </source>
</evidence>
<organism evidence="1 2">
    <name type="scientific">Phytophthora fragariaefolia</name>
    <dbReference type="NCBI Taxonomy" id="1490495"/>
    <lineage>
        <taxon>Eukaryota</taxon>
        <taxon>Sar</taxon>
        <taxon>Stramenopiles</taxon>
        <taxon>Oomycota</taxon>
        <taxon>Peronosporomycetes</taxon>
        <taxon>Peronosporales</taxon>
        <taxon>Peronosporaceae</taxon>
        <taxon>Phytophthora</taxon>
    </lineage>
</organism>
<dbReference type="AlphaFoldDB" id="A0A9W6X8V8"/>
<comment type="caution">
    <text evidence="1">The sequence shown here is derived from an EMBL/GenBank/DDBJ whole genome shotgun (WGS) entry which is preliminary data.</text>
</comment>